<protein>
    <recommendedName>
        <fullName evidence="3">Nuclear rim protein 1</fullName>
    </recommendedName>
</protein>
<feature type="transmembrane region" description="Helical" evidence="9">
    <location>
        <begin position="232"/>
        <end position="250"/>
    </location>
</feature>
<proteinExistence type="inferred from homology"/>
<comment type="similarity">
    <text evidence="2">Belongs to the NUR1 family.</text>
</comment>
<dbReference type="EMBL" id="JBEVYD010000005">
    <property type="protein sequence ID" value="KAL3232628.1"/>
    <property type="molecule type" value="Genomic_DNA"/>
</dbReference>
<dbReference type="Pfam" id="PF10332">
    <property type="entry name" value="DUF2418"/>
    <property type="match status" value="1"/>
</dbReference>
<gene>
    <name evidence="10" type="ORF">RNJ44_04544</name>
</gene>
<evidence type="ECO:0000256" key="2">
    <source>
        <dbReference type="ARBA" id="ARBA00007900"/>
    </source>
</evidence>
<name>A0ABR4NVB3_9SACH</name>
<dbReference type="InterPro" id="IPR018819">
    <property type="entry name" value="Nur1/Mug154"/>
</dbReference>
<evidence type="ECO:0000256" key="7">
    <source>
        <dbReference type="ARBA" id="ARBA00024979"/>
    </source>
</evidence>
<sequence length="430" mass="49991">MILADIGLVLHDWMQVDWDSHAGFVQCVGQVLTVIFFVLRLVQDTLLAGVGEVTTASDAFDLSKSEWLRQDEVMMSYSDVLFRDWNQGDMRCSSGSGARFNQLINRCCLLMLGLSFVATYKFLYGNFKNYTLFYLKNLNEDKYNGSLRRIKIRVESQKLGTNSSVKEILVALFKTLWSILRKDKDEFGDVQEEIVDTEYFELIKWTPSRILLGFMVSFSPTVLYFLKFTTVSFLSIVPVVIHQIVLYMIIMERYEIRLANELLLTRENIEGYEKRFVKPKENKSYQDVMLDTIDLDDGGFVRFFPSVSNKLFKRHRINGEQIIEKYNKKNDTFDNVTKRIINNKPTKNKIYQIKGQYHSKNKDFRNDPHIMTLKNRVITSHPNSKEAVATAKPLNNDFYDNSGAGDEFLSSDSDEDPKFFPATPLRKQRR</sequence>
<comment type="subcellular location">
    <subcellularLocation>
        <location evidence="1">Nucleus membrane</location>
        <topology evidence="1">Multi-pass membrane protein</topology>
    </subcellularLocation>
</comment>
<evidence type="ECO:0000256" key="3">
    <source>
        <dbReference type="ARBA" id="ARBA00018310"/>
    </source>
</evidence>
<keyword evidence="5 9" id="KW-1133">Transmembrane helix</keyword>
<evidence type="ECO:0000256" key="4">
    <source>
        <dbReference type="ARBA" id="ARBA00022692"/>
    </source>
</evidence>
<evidence type="ECO:0000256" key="8">
    <source>
        <dbReference type="SAM" id="MobiDB-lite"/>
    </source>
</evidence>
<feature type="transmembrane region" description="Helical" evidence="9">
    <location>
        <begin position="20"/>
        <end position="39"/>
    </location>
</feature>
<reference evidence="10 11" key="1">
    <citation type="submission" date="2024-05" db="EMBL/GenBank/DDBJ databases">
        <title>Long read based assembly of the Candida bracarensis genome reveals expanded adhesin content.</title>
        <authorList>
            <person name="Marcet-Houben M."/>
            <person name="Ksiezopolska E."/>
            <person name="Gabaldon T."/>
        </authorList>
    </citation>
    <scope>NUCLEOTIDE SEQUENCE [LARGE SCALE GENOMIC DNA]</scope>
    <source>
        <strain evidence="10 11">CBM6</strain>
    </source>
</reference>
<evidence type="ECO:0000256" key="9">
    <source>
        <dbReference type="SAM" id="Phobius"/>
    </source>
</evidence>
<feature type="region of interest" description="Disordered" evidence="8">
    <location>
        <begin position="403"/>
        <end position="430"/>
    </location>
</feature>
<dbReference type="Proteomes" id="UP001623330">
    <property type="component" value="Unassembled WGS sequence"/>
</dbReference>
<comment type="function">
    <text evidence="7">Member of a perinuclear network that controls recombination at multiple loci to maintain genome stability. Required for rDNA repeat stability.</text>
</comment>
<evidence type="ECO:0000256" key="5">
    <source>
        <dbReference type="ARBA" id="ARBA00022989"/>
    </source>
</evidence>
<evidence type="ECO:0000256" key="1">
    <source>
        <dbReference type="ARBA" id="ARBA00004232"/>
    </source>
</evidence>
<evidence type="ECO:0000313" key="11">
    <source>
        <dbReference type="Proteomes" id="UP001623330"/>
    </source>
</evidence>
<keyword evidence="11" id="KW-1185">Reference proteome</keyword>
<dbReference type="PANTHER" id="PTHR28293">
    <property type="entry name" value="NUCLEAR RIM PROTEIN 1"/>
    <property type="match status" value="1"/>
</dbReference>
<keyword evidence="4 9" id="KW-0812">Transmembrane</keyword>
<dbReference type="PANTHER" id="PTHR28293:SF1">
    <property type="entry name" value="NUCLEAR RIM PROTEIN 1"/>
    <property type="match status" value="1"/>
</dbReference>
<comment type="caution">
    <text evidence="10">The sequence shown here is derived from an EMBL/GenBank/DDBJ whole genome shotgun (WGS) entry which is preliminary data.</text>
</comment>
<accession>A0ABR4NVB3</accession>
<keyword evidence="6 9" id="KW-0472">Membrane</keyword>
<evidence type="ECO:0000313" key="10">
    <source>
        <dbReference type="EMBL" id="KAL3232628.1"/>
    </source>
</evidence>
<organism evidence="10 11">
    <name type="scientific">Nakaseomyces bracarensis</name>
    <dbReference type="NCBI Taxonomy" id="273131"/>
    <lineage>
        <taxon>Eukaryota</taxon>
        <taxon>Fungi</taxon>
        <taxon>Dikarya</taxon>
        <taxon>Ascomycota</taxon>
        <taxon>Saccharomycotina</taxon>
        <taxon>Saccharomycetes</taxon>
        <taxon>Saccharomycetales</taxon>
        <taxon>Saccharomycetaceae</taxon>
        <taxon>Nakaseomyces</taxon>
    </lineage>
</organism>
<evidence type="ECO:0000256" key="6">
    <source>
        <dbReference type="ARBA" id="ARBA00023136"/>
    </source>
</evidence>